<evidence type="ECO:0000256" key="5">
    <source>
        <dbReference type="ARBA" id="ARBA00012943"/>
    </source>
</evidence>
<evidence type="ECO:0000259" key="18">
    <source>
        <dbReference type="Pfam" id="PF02233"/>
    </source>
</evidence>
<feature type="transmembrane region" description="Helical" evidence="17">
    <location>
        <begin position="38"/>
        <end position="54"/>
    </location>
</feature>
<dbReference type="Gene3D" id="3.40.50.1220">
    <property type="entry name" value="TPP-binding domain"/>
    <property type="match status" value="1"/>
</dbReference>
<feature type="transmembrane region" description="Helical" evidence="17">
    <location>
        <begin position="89"/>
        <end position="109"/>
    </location>
</feature>
<dbReference type="EC" id="7.1.1.1" evidence="5 16"/>
<evidence type="ECO:0000313" key="19">
    <source>
        <dbReference type="EMBL" id="ESK52414.1"/>
    </source>
</evidence>
<evidence type="ECO:0000256" key="9">
    <source>
        <dbReference type="ARBA" id="ARBA00022692"/>
    </source>
</evidence>
<feature type="transmembrane region" description="Helical" evidence="17">
    <location>
        <begin position="60"/>
        <end position="77"/>
    </location>
</feature>
<evidence type="ECO:0000256" key="8">
    <source>
        <dbReference type="ARBA" id="ARBA00022519"/>
    </source>
</evidence>
<dbReference type="Pfam" id="PF02233">
    <property type="entry name" value="PNTB"/>
    <property type="match status" value="1"/>
</dbReference>
<dbReference type="Proteomes" id="UP000018418">
    <property type="component" value="Unassembled WGS sequence"/>
</dbReference>
<evidence type="ECO:0000256" key="15">
    <source>
        <dbReference type="ARBA" id="ARBA00048202"/>
    </source>
</evidence>
<accession>V2VXF3</accession>
<dbReference type="PANTHER" id="PTHR44758:SF1">
    <property type="entry name" value="NAD(P) TRANSHYDROGENASE SUBUNIT BETA"/>
    <property type="match status" value="1"/>
</dbReference>
<dbReference type="InterPro" id="IPR029035">
    <property type="entry name" value="DHS-like_NAD/FAD-binding_dom"/>
</dbReference>
<dbReference type="GO" id="GO:0050661">
    <property type="term" value="F:NADP binding"/>
    <property type="evidence" value="ECO:0007669"/>
    <property type="project" value="InterPro"/>
</dbReference>
<feature type="transmembrane region" description="Helical" evidence="17">
    <location>
        <begin position="6"/>
        <end position="26"/>
    </location>
</feature>
<organism evidence="19 20">
    <name type="scientific">Acinetobacter brisouii CIP 110357</name>
    <dbReference type="NCBI Taxonomy" id="1341683"/>
    <lineage>
        <taxon>Bacteria</taxon>
        <taxon>Pseudomonadati</taxon>
        <taxon>Pseudomonadota</taxon>
        <taxon>Gammaproteobacteria</taxon>
        <taxon>Moraxellales</taxon>
        <taxon>Moraxellaceae</taxon>
        <taxon>Acinetobacter</taxon>
    </lineage>
</organism>
<dbReference type="PANTHER" id="PTHR44758">
    <property type="entry name" value="NAD(P) TRANSHYDROGENASE SUBUNIT BETA"/>
    <property type="match status" value="1"/>
</dbReference>
<evidence type="ECO:0000256" key="3">
    <source>
        <dbReference type="ARBA" id="ARBA00007919"/>
    </source>
</evidence>
<keyword evidence="11 16" id="KW-1278">Translocase</keyword>
<dbReference type="AlphaFoldDB" id="V2VXF3"/>
<keyword evidence="10 16" id="KW-0521">NADP</keyword>
<evidence type="ECO:0000256" key="12">
    <source>
        <dbReference type="ARBA" id="ARBA00022989"/>
    </source>
</evidence>
<evidence type="ECO:0000256" key="17">
    <source>
        <dbReference type="SAM" id="Phobius"/>
    </source>
</evidence>
<evidence type="ECO:0000256" key="13">
    <source>
        <dbReference type="ARBA" id="ARBA00023027"/>
    </source>
</evidence>
<dbReference type="OrthoDB" id="9763786at2"/>
<dbReference type="SUPFAM" id="SSF52467">
    <property type="entry name" value="DHS-like NAD/FAD-binding domain"/>
    <property type="match status" value="1"/>
</dbReference>
<feature type="transmembrane region" description="Helical" evidence="17">
    <location>
        <begin position="143"/>
        <end position="164"/>
    </location>
</feature>
<evidence type="ECO:0000256" key="6">
    <source>
        <dbReference type="ARBA" id="ARBA00014581"/>
    </source>
</evidence>
<dbReference type="RefSeq" id="WP_004903398.1">
    <property type="nucleotide sequence ID" value="NZ_BBTI01000004.1"/>
</dbReference>
<dbReference type="FunFam" id="3.40.50.1220:FF:000002">
    <property type="entry name" value="NAD(P) transhydrogenase subunit beta"/>
    <property type="match status" value="1"/>
</dbReference>
<evidence type="ECO:0000313" key="20">
    <source>
        <dbReference type="Proteomes" id="UP000018418"/>
    </source>
</evidence>
<gene>
    <name evidence="19" type="ORF">P255_00565</name>
</gene>
<comment type="subcellular location">
    <subcellularLocation>
        <location evidence="2">Cell inner membrane</location>
        <topology evidence="2">Multi-pass membrane protein</topology>
    </subcellularLocation>
</comment>
<comment type="function">
    <text evidence="1 16">The transhydrogenation between NADH and NADP is coupled to respiration and ATP hydrolysis and functions as a proton pump across the membrane.</text>
</comment>
<feature type="transmembrane region" description="Helical" evidence="17">
    <location>
        <begin position="281"/>
        <end position="298"/>
    </location>
</feature>
<dbReference type="HOGENOM" id="CLU_007866_4_0_6"/>
<comment type="subunit">
    <text evidence="4">Heterodimer of an alpha and a beta chain.</text>
</comment>
<feature type="domain" description="NADP transhydrogenase beta-like" evidence="18">
    <location>
        <begin position="10"/>
        <end position="478"/>
    </location>
</feature>
<evidence type="ECO:0000256" key="10">
    <source>
        <dbReference type="ARBA" id="ARBA00022857"/>
    </source>
</evidence>
<evidence type="ECO:0000256" key="16">
    <source>
        <dbReference type="PIRNR" id="PIRNR000204"/>
    </source>
</evidence>
<comment type="caution">
    <text evidence="19">The sequence shown here is derived from an EMBL/GenBank/DDBJ whole genome shotgun (WGS) entry which is preliminary data.</text>
</comment>
<keyword evidence="9 17" id="KW-0812">Transmembrane</keyword>
<dbReference type="GO" id="GO:0005886">
    <property type="term" value="C:plasma membrane"/>
    <property type="evidence" value="ECO:0007669"/>
    <property type="project" value="UniProtKB-SubCell"/>
</dbReference>
<reference evidence="19 20" key="1">
    <citation type="submission" date="2013-10" db="EMBL/GenBank/DDBJ databases">
        <title>The Genome Sequence of Acinetobacter brisouii CIP 110357.</title>
        <authorList>
            <consortium name="The Broad Institute Genomics Platform"/>
            <consortium name="The Broad Institute Genome Sequencing Center for Infectious Disease"/>
            <person name="Cerqueira G."/>
            <person name="Feldgarden M."/>
            <person name="Courvalin P."/>
            <person name="Grillot-Courvalin C."/>
            <person name="Clermont D."/>
            <person name="Rocha E."/>
            <person name="Yoon E.-J."/>
            <person name="Nemec A."/>
            <person name="Young S.K."/>
            <person name="Zeng Q."/>
            <person name="Gargeya S."/>
            <person name="Fitzgerald M."/>
            <person name="Abouelleil A."/>
            <person name="Alvarado L."/>
            <person name="Berlin A.M."/>
            <person name="Chapman S.B."/>
            <person name="Gainer-Dewar J."/>
            <person name="Goldberg J."/>
            <person name="Gnerre S."/>
            <person name="Griggs A."/>
            <person name="Gujja S."/>
            <person name="Hansen M."/>
            <person name="Howarth C."/>
            <person name="Imamovic A."/>
            <person name="Ireland A."/>
            <person name="Larimer J."/>
            <person name="McCowan C."/>
            <person name="Murphy C."/>
            <person name="Pearson M."/>
            <person name="Poon T.W."/>
            <person name="Priest M."/>
            <person name="Roberts A."/>
            <person name="Saif S."/>
            <person name="Shea T."/>
            <person name="Sykes S."/>
            <person name="Wortman J."/>
            <person name="Nusbaum C."/>
            <person name="Birren B."/>
        </authorList>
    </citation>
    <scope>NUCLEOTIDE SEQUENCE [LARGE SCALE GENOMIC DNA]</scope>
    <source>
        <strain evidence="19 20">CIP 110357</strain>
    </source>
</reference>
<evidence type="ECO:0000256" key="4">
    <source>
        <dbReference type="ARBA" id="ARBA00011870"/>
    </source>
</evidence>
<proteinExistence type="inferred from homology"/>
<name>V2VXF3_9GAMM</name>
<evidence type="ECO:0000256" key="14">
    <source>
        <dbReference type="ARBA" id="ARBA00023136"/>
    </source>
</evidence>
<keyword evidence="12 17" id="KW-1133">Transmembrane helix</keyword>
<keyword evidence="8 16" id="KW-0997">Cell inner membrane</keyword>
<dbReference type="GO" id="GO:0008750">
    <property type="term" value="F:proton-translocating NAD(P)+ transhydrogenase activity"/>
    <property type="evidence" value="ECO:0007669"/>
    <property type="project" value="UniProtKB-EC"/>
</dbReference>
<dbReference type="STRING" id="396323.VH98_10730"/>
<keyword evidence="14 16" id="KW-0472">Membrane</keyword>
<sequence>MEFIRANADWFYLIGAVLFILTLRGLSSPKTAITGNRYGMIAMAIAVLSTFFIADHPVVWMIGGAMVLGAVVGIARARTVPMTQMPETVALMHSLVGLSAVLIAVAAILHNNQISALFAQNEAALTAAGVQHAHMSKVHLFELFVGCFVGAITFTASVFAYGKLAAKKWAKTIAGAWVKPVQATLFIAMLVCGFYFFSTGNMPAFWAMTALALAFGWVWIAPVGGGDMPVVVSLLNSFSGWAAAGIGFTLENNMLIVAGSLVGSSGAILSYIMCKAMNRNILNVLFGGAMGGAAVAGAKATGEQAQRNYRSGSADDAGFLMSNADSVVIVPGYGMAQGRAQNAVKELANLLKEEGVKVRFAIHPVAGRMPGHMNVLLAEADVPYEDILEMDEINSDFPATDVVLVIGANDVVNPAAKDDPGSPIYGMPILEAHKARTIMVIKRSMATGYAGLDNDLFYNEKTMMVFGDAKKVVEDMAKAINGTGH</sequence>
<comment type="catalytic activity">
    <reaction evidence="15 16">
        <text>NAD(+) + NADPH + H(+)(in) = NADH + NADP(+) + H(+)(out)</text>
        <dbReference type="Rhea" id="RHEA:47992"/>
        <dbReference type="ChEBI" id="CHEBI:15378"/>
        <dbReference type="ChEBI" id="CHEBI:57540"/>
        <dbReference type="ChEBI" id="CHEBI:57783"/>
        <dbReference type="ChEBI" id="CHEBI:57945"/>
        <dbReference type="ChEBI" id="CHEBI:58349"/>
        <dbReference type="EC" id="7.1.1.1"/>
    </reaction>
</comment>
<keyword evidence="13 16" id="KW-0520">NAD</keyword>
<protein>
    <recommendedName>
        <fullName evidence="6 16">NAD(P) transhydrogenase subunit beta</fullName>
        <ecNumber evidence="5 16">7.1.1.1</ecNumber>
    </recommendedName>
    <alternativeName>
        <fullName evidence="16">Nicotinamide nucleotide transhydrogenase subunit beta</fullName>
    </alternativeName>
</protein>
<comment type="similarity">
    <text evidence="3 16">Belongs to the PNT beta subunit family.</text>
</comment>
<evidence type="ECO:0000256" key="2">
    <source>
        <dbReference type="ARBA" id="ARBA00004429"/>
    </source>
</evidence>
<dbReference type="InterPro" id="IPR034300">
    <property type="entry name" value="PNTB-like"/>
</dbReference>
<dbReference type="InterPro" id="IPR012136">
    <property type="entry name" value="NADH_DH_b"/>
</dbReference>
<dbReference type="EMBL" id="AYEU01000003">
    <property type="protein sequence ID" value="ESK52414.1"/>
    <property type="molecule type" value="Genomic_DNA"/>
</dbReference>
<evidence type="ECO:0000256" key="1">
    <source>
        <dbReference type="ARBA" id="ARBA00003943"/>
    </source>
</evidence>
<dbReference type="PIRSF" id="PIRSF000204">
    <property type="entry name" value="PNTB"/>
    <property type="match status" value="1"/>
</dbReference>
<keyword evidence="7 16" id="KW-1003">Cell membrane</keyword>
<keyword evidence="20" id="KW-1185">Reference proteome</keyword>
<dbReference type="PATRIC" id="fig|1341683.3.peg.561"/>
<feature type="transmembrane region" description="Helical" evidence="17">
    <location>
        <begin position="254"/>
        <end position="274"/>
    </location>
</feature>
<evidence type="ECO:0000256" key="7">
    <source>
        <dbReference type="ARBA" id="ARBA00022475"/>
    </source>
</evidence>
<feature type="transmembrane region" description="Helical" evidence="17">
    <location>
        <begin position="203"/>
        <end position="221"/>
    </location>
</feature>
<feature type="transmembrane region" description="Helical" evidence="17">
    <location>
        <begin position="228"/>
        <end position="248"/>
    </location>
</feature>
<evidence type="ECO:0000256" key="11">
    <source>
        <dbReference type="ARBA" id="ARBA00022967"/>
    </source>
</evidence>
<feature type="transmembrane region" description="Helical" evidence="17">
    <location>
        <begin position="176"/>
        <end position="197"/>
    </location>
</feature>